<sequence length="67" mass="7185">MKPTNITAARFAAAADLSMTTVRSLIAKGDLHVVRLGRNVRIPISEFARLGLDPPDLSDLGEKQPTA</sequence>
<accession>A0A507ZWB9</accession>
<dbReference type="EMBL" id="VICB01000022">
    <property type="protein sequence ID" value="TQD41799.1"/>
    <property type="molecule type" value="Genomic_DNA"/>
</dbReference>
<evidence type="ECO:0000313" key="2">
    <source>
        <dbReference type="Proteomes" id="UP000319010"/>
    </source>
</evidence>
<comment type="caution">
    <text evidence="1">The sequence shown here is derived from an EMBL/GenBank/DDBJ whole genome shotgun (WGS) entry which is preliminary data.</text>
</comment>
<dbReference type="RefSeq" id="WP_021606551.1">
    <property type="nucleotide sequence ID" value="NZ_JASPFB010000014.1"/>
</dbReference>
<dbReference type="AlphaFoldDB" id="A0A507ZWB9"/>
<gene>
    <name evidence="1" type="ORF">FK256_12450</name>
</gene>
<name>A0A507ZWB9_9ACTO</name>
<reference evidence="1 2" key="1">
    <citation type="submission" date="2019-06" db="EMBL/GenBank/DDBJ databases">
        <title>Draft genome sequence of Actinomyces johnsonii CCUG 34287T.</title>
        <authorList>
            <person name="Salva-Serra F."/>
            <person name="Cardew S."/>
            <person name="Moore E."/>
        </authorList>
    </citation>
    <scope>NUCLEOTIDE SEQUENCE [LARGE SCALE GENOMIC DNA]</scope>
    <source>
        <strain evidence="1 2">CCUG 34287</strain>
    </source>
</reference>
<proteinExistence type="predicted"/>
<dbReference type="Proteomes" id="UP000319010">
    <property type="component" value="Unassembled WGS sequence"/>
</dbReference>
<evidence type="ECO:0000313" key="1">
    <source>
        <dbReference type="EMBL" id="TQD41799.1"/>
    </source>
</evidence>
<organism evidence="1 2">
    <name type="scientific">Actinomyces johnsonii</name>
    <dbReference type="NCBI Taxonomy" id="544581"/>
    <lineage>
        <taxon>Bacteria</taxon>
        <taxon>Bacillati</taxon>
        <taxon>Actinomycetota</taxon>
        <taxon>Actinomycetes</taxon>
        <taxon>Actinomycetales</taxon>
        <taxon>Actinomycetaceae</taxon>
        <taxon>Actinomyces</taxon>
    </lineage>
</organism>
<protein>
    <submittedName>
        <fullName evidence="1">Helix-turn-helix domain-containing protein</fullName>
    </submittedName>
</protein>